<evidence type="ECO:0000256" key="2">
    <source>
        <dbReference type="ARBA" id="ARBA00022618"/>
    </source>
</evidence>
<evidence type="ECO:0000313" key="8">
    <source>
        <dbReference type="EMBL" id="KAG7383469.1"/>
    </source>
</evidence>
<evidence type="ECO:0000256" key="6">
    <source>
        <dbReference type="PROSITE-ProRule" id="PRU00221"/>
    </source>
</evidence>
<evidence type="ECO:0000256" key="1">
    <source>
        <dbReference type="ARBA" id="ARBA00022574"/>
    </source>
</evidence>
<dbReference type="GO" id="GO:0005680">
    <property type="term" value="C:anaphase-promoting complex"/>
    <property type="evidence" value="ECO:0007669"/>
    <property type="project" value="TreeGrafter"/>
</dbReference>
<feature type="domain" description="CDC20/Fizzy WD40" evidence="7">
    <location>
        <begin position="135"/>
        <end position="444"/>
    </location>
</feature>
<dbReference type="InterPro" id="IPR056150">
    <property type="entry name" value="WD40_CDC20-Fz"/>
</dbReference>
<dbReference type="PANTHER" id="PTHR19918">
    <property type="entry name" value="CELL DIVISION CYCLE 20 CDC20 FIZZY -RELATED"/>
    <property type="match status" value="1"/>
</dbReference>
<keyword evidence="2" id="KW-0132">Cell division</keyword>
<feature type="repeat" description="WD" evidence="6">
    <location>
        <begin position="413"/>
        <end position="446"/>
    </location>
</feature>
<dbReference type="PROSITE" id="PS00678">
    <property type="entry name" value="WD_REPEATS_1"/>
    <property type="match status" value="1"/>
</dbReference>
<dbReference type="GO" id="GO:1990757">
    <property type="term" value="F:ubiquitin ligase activator activity"/>
    <property type="evidence" value="ECO:0007669"/>
    <property type="project" value="TreeGrafter"/>
</dbReference>
<dbReference type="InterPro" id="IPR001680">
    <property type="entry name" value="WD40_rpt"/>
</dbReference>
<feature type="repeat" description="WD" evidence="6">
    <location>
        <begin position="272"/>
        <end position="304"/>
    </location>
</feature>
<dbReference type="Proteomes" id="UP000694044">
    <property type="component" value="Unassembled WGS sequence"/>
</dbReference>
<dbReference type="GO" id="GO:0031145">
    <property type="term" value="P:anaphase-promoting complex-dependent catabolic process"/>
    <property type="evidence" value="ECO:0007669"/>
    <property type="project" value="TreeGrafter"/>
</dbReference>
<dbReference type="PANTHER" id="PTHR19918:SF8">
    <property type="entry name" value="FI02843P"/>
    <property type="match status" value="1"/>
</dbReference>
<dbReference type="InterPro" id="IPR033010">
    <property type="entry name" value="Cdc20/Fizzy"/>
</dbReference>
<keyword evidence="1 6" id="KW-0853">WD repeat</keyword>
<organism evidence="8 9">
    <name type="scientific">Phytophthora pseudosyringae</name>
    <dbReference type="NCBI Taxonomy" id="221518"/>
    <lineage>
        <taxon>Eukaryota</taxon>
        <taxon>Sar</taxon>
        <taxon>Stramenopiles</taxon>
        <taxon>Oomycota</taxon>
        <taxon>Peronosporomycetes</taxon>
        <taxon>Peronosporales</taxon>
        <taxon>Peronosporaceae</taxon>
        <taxon>Phytophthora</taxon>
    </lineage>
</organism>
<sequence length="473" mass="52205">MSPNTTKQTQKRIYLSDRFIPARSAMDFDFCHNMMANLKLDDKPAALAGTVDLNRPISYNELLAANFLPRSASYSQPRPLLAIRASTISESRAFDVDNFHTFRLPTQVTIPLRAACTKNARFSRRYIPSSPSCILDAPELRDDYYLNLMDWGSNGVIAVALDQNVYLYTTTTGRIQKINACSNPIDYVTSVAWVENTSPFGGGTHRLAVGTFLAELQIWDVDVLMKVRSMCSHRGRIGSLSWGSHRTLASGSRDSTIHLNDVRCAQHVVGKLVRRRGEICGLAWSPDGSTLASGSNDSNLCLWDRAMVRSNGLNSVSCPRLSSSEHCAAVRALAWSPWDRHVLASGGGTADGTIKLWRTWNGKLIRSVPTGSQVCSLAWSTSTRELVSAHGHCSTRNQLTVWKYPTMKVERELTGHTARVLHVALSPNGSSVVSAGADETLRFWDVFPLPDRPCRPRHRGIGGDFSMPTAVIR</sequence>
<dbReference type="AlphaFoldDB" id="A0A8T1VTR1"/>
<dbReference type="GO" id="GO:0010997">
    <property type="term" value="F:anaphase-promoting complex binding"/>
    <property type="evidence" value="ECO:0007669"/>
    <property type="project" value="InterPro"/>
</dbReference>
<accession>A0A8T1VTR1</accession>
<keyword evidence="8" id="KW-0808">Transferase</keyword>
<dbReference type="PROSITE" id="PS50082">
    <property type="entry name" value="WD_REPEATS_2"/>
    <property type="match status" value="2"/>
</dbReference>
<dbReference type="PROSITE" id="PS50294">
    <property type="entry name" value="WD_REPEATS_REGION"/>
    <property type="match status" value="2"/>
</dbReference>
<proteinExistence type="predicted"/>
<reference evidence="8" key="1">
    <citation type="submission" date="2021-02" db="EMBL/GenBank/DDBJ databases">
        <authorList>
            <person name="Palmer J.M."/>
        </authorList>
    </citation>
    <scope>NUCLEOTIDE SEQUENCE</scope>
    <source>
        <strain evidence="8">SCRP734</strain>
    </source>
</reference>
<gene>
    <name evidence="8" type="primary">CDC20_1</name>
    <name evidence="8" type="ORF">PHYPSEUDO_003631</name>
</gene>
<dbReference type="Pfam" id="PF24807">
    <property type="entry name" value="WD40_CDC20-Fz"/>
    <property type="match status" value="1"/>
</dbReference>
<dbReference type="GO" id="GO:1905786">
    <property type="term" value="P:positive regulation of anaphase-promoting complex-dependent catabolic process"/>
    <property type="evidence" value="ECO:0007669"/>
    <property type="project" value="TreeGrafter"/>
</dbReference>
<protein>
    <submittedName>
        <fullName evidence="8">Ubiquitin-protein transferase activating protein</fullName>
    </submittedName>
</protein>
<keyword evidence="3" id="KW-0677">Repeat</keyword>
<evidence type="ECO:0000313" key="9">
    <source>
        <dbReference type="Proteomes" id="UP000694044"/>
    </source>
</evidence>
<dbReference type="OrthoDB" id="10263272at2759"/>
<name>A0A8T1VTR1_9STRA</name>
<comment type="caution">
    <text evidence="8">The sequence shown here is derived from an EMBL/GenBank/DDBJ whole genome shotgun (WGS) entry which is preliminary data.</text>
</comment>
<dbReference type="EMBL" id="JAGDFM010000176">
    <property type="protein sequence ID" value="KAG7383469.1"/>
    <property type="molecule type" value="Genomic_DNA"/>
</dbReference>
<evidence type="ECO:0000259" key="7">
    <source>
        <dbReference type="Pfam" id="PF24807"/>
    </source>
</evidence>
<evidence type="ECO:0000256" key="5">
    <source>
        <dbReference type="ARBA" id="ARBA00023306"/>
    </source>
</evidence>
<keyword evidence="4" id="KW-0498">Mitosis</keyword>
<dbReference type="SMART" id="SM00320">
    <property type="entry name" value="WD40"/>
    <property type="match status" value="6"/>
</dbReference>
<keyword evidence="9" id="KW-1185">Reference proteome</keyword>
<evidence type="ECO:0000256" key="3">
    <source>
        <dbReference type="ARBA" id="ARBA00022737"/>
    </source>
</evidence>
<keyword evidence="5" id="KW-0131">Cell cycle</keyword>
<dbReference type="GO" id="GO:0016740">
    <property type="term" value="F:transferase activity"/>
    <property type="evidence" value="ECO:0007669"/>
    <property type="project" value="UniProtKB-KW"/>
</dbReference>
<evidence type="ECO:0000256" key="4">
    <source>
        <dbReference type="ARBA" id="ARBA00022776"/>
    </source>
</evidence>
<dbReference type="InterPro" id="IPR019775">
    <property type="entry name" value="WD40_repeat_CS"/>
</dbReference>
<dbReference type="GO" id="GO:0051301">
    <property type="term" value="P:cell division"/>
    <property type="evidence" value="ECO:0007669"/>
    <property type="project" value="UniProtKB-KW"/>
</dbReference>